<dbReference type="Proteomes" id="UP000036958">
    <property type="component" value="Unassembled WGS sequence"/>
</dbReference>
<dbReference type="InterPro" id="IPR050833">
    <property type="entry name" value="Poly_Biosynth_Transport"/>
</dbReference>
<feature type="transmembrane region" description="Helical" evidence="7">
    <location>
        <begin position="42"/>
        <end position="60"/>
    </location>
</feature>
<protein>
    <recommendedName>
        <fullName evidence="10">Polysaccharide biosynthesis protein C-terminal domain-containing protein</fullName>
    </recommendedName>
</protein>
<name>A0A0L8VF51_9BACT</name>
<dbReference type="SUPFAM" id="SSF81665">
    <property type="entry name" value="Calcium ATPase, transmembrane domain M"/>
    <property type="match status" value="1"/>
</dbReference>
<evidence type="ECO:0000256" key="7">
    <source>
        <dbReference type="SAM" id="Phobius"/>
    </source>
</evidence>
<dbReference type="RefSeq" id="WP_053178670.1">
    <property type="nucleotide sequence ID" value="NZ_LGIA01000005.1"/>
</dbReference>
<keyword evidence="9" id="KW-1185">Reference proteome</keyword>
<keyword evidence="3" id="KW-1003">Cell membrane</keyword>
<feature type="transmembrane region" description="Helical" evidence="7">
    <location>
        <begin position="116"/>
        <end position="135"/>
    </location>
</feature>
<dbReference type="STRING" id="1409788.NC99_00660"/>
<feature type="transmembrane region" description="Helical" evidence="7">
    <location>
        <begin position="256"/>
        <end position="274"/>
    </location>
</feature>
<feature type="transmembrane region" description="Helical" evidence="7">
    <location>
        <begin position="286"/>
        <end position="309"/>
    </location>
</feature>
<feature type="transmembrane region" description="Helical" evidence="7">
    <location>
        <begin position="384"/>
        <end position="403"/>
    </location>
</feature>
<sequence>MNDKLKKQLAIGTFWSLVGRVGYLIVSLVTNIILARMLGPKAFGQIGIIMFFIIIARVLTESGLSGALIRKKEVSDEDYSTVFIFNLFVSIILFLLIVISAKFIAQFYDDIFLKKLLTATSLVIIINAFQIVNNAKLIHSLNYRKKSIIEFIALLVASTCGIIAAAKFDVGVWAVVTVQLLTALLITIQLWVHLGFLKKVVFSVDSFKSLYKFGLYTTLASLLNTAFDNVYQLILGKYFAIQQTGLFYQAKKLQEVPVGVIQSTTLGVIFASLAKVQDDLEQFSRMYNRIVTLFTIAVGFICLFIFFYAENIILLLYGEEWIGAVFFMQILIVASFFFMQEMFNRIIFKIFDRTEKILFLEIIKKTFQAITILIGILMRRIDMLLYGFLLTSILSYFINYYYSRKVFGHFSWFEILTVLKIALIGALTVGIGTCLEKVLQLDRLSSFILMPILFLNYLGMVRITKIANILETLVSIKEQTKRETNDKKNN</sequence>
<dbReference type="Pfam" id="PF13440">
    <property type="entry name" value="Polysacc_synt_3"/>
    <property type="match status" value="1"/>
</dbReference>
<feature type="transmembrane region" description="Helical" evidence="7">
    <location>
        <begin position="147"/>
        <end position="166"/>
    </location>
</feature>
<dbReference type="EMBL" id="LGIA01000005">
    <property type="protein sequence ID" value="KOH47100.1"/>
    <property type="molecule type" value="Genomic_DNA"/>
</dbReference>
<dbReference type="PANTHER" id="PTHR30250:SF10">
    <property type="entry name" value="LIPOPOLYSACCHARIDE BIOSYNTHESIS PROTEIN WZXC"/>
    <property type="match status" value="1"/>
</dbReference>
<comment type="subcellular location">
    <subcellularLocation>
        <location evidence="1">Cell membrane</location>
        <topology evidence="1">Multi-pass membrane protein</topology>
    </subcellularLocation>
</comment>
<evidence type="ECO:0000256" key="1">
    <source>
        <dbReference type="ARBA" id="ARBA00004651"/>
    </source>
</evidence>
<feature type="transmembrane region" description="Helical" evidence="7">
    <location>
        <begin position="321"/>
        <end position="338"/>
    </location>
</feature>
<dbReference type="AlphaFoldDB" id="A0A0L8VF51"/>
<comment type="similarity">
    <text evidence="2">Belongs to the polysaccharide synthase family.</text>
</comment>
<feature type="transmembrane region" description="Helical" evidence="7">
    <location>
        <begin position="209"/>
        <end position="227"/>
    </location>
</feature>
<reference evidence="9" key="1">
    <citation type="submission" date="2015-07" db="EMBL/GenBank/DDBJ databases">
        <title>Genome sequencing of Sunxiuqinia dokdonensis strain SK.</title>
        <authorList>
            <person name="Ahn S."/>
            <person name="Kim B.-C."/>
        </authorList>
    </citation>
    <scope>NUCLEOTIDE SEQUENCE [LARGE SCALE GENOMIC DNA]</scope>
    <source>
        <strain evidence="9">SK</strain>
    </source>
</reference>
<evidence type="ECO:0000256" key="3">
    <source>
        <dbReference type="ARBA" id="ARBA00022475"/>
    </source>
</evidence>
<keyword evidence="5 7" id="KW-1133">Transmembrane helix</keyword>
<keyword evidence="4 7" id="KW-0812">Transmembrane</keyword>
<accession>A0A0L8VF51</accession>
<feature type="transmembrane region" description="Helical" evidence="7">
    <location>
        <begin position="444"/>
        <end position="463"/>
    </location>
</feature>
<feature type="transmembrane region" description="Helical" evidence="7">
    <location>
        <begin position="358"/>
        <end position="378"/>
    </location>
</feature>
<organism evidence="8 9">
    <name type="scientific">Sunxiuqinia dokdonensis</name>
    <dbReference type="NCBI Taxonomy" id="1409788"/>
    <lineage>
        <taxon>Bacteria</taxon>
        <taxon>Pseudomonadati</taxon>
        <taxon>Bacteroidota</taxon>
        <taxon>Bacteroidia</taxon>
        <taxon>Marinilabiliales</taxon>
        <taxon>Prolixibacteraceae</taxon>
        <taxon>Sunxiuqinia</taxon>
    </lineage>
</organism>
<feature type="transmembrane region" description="Helical" evidence="7">
    <location>
        <begin position="410"/>
        <end position="432"/>
    </location>
</feature>
<feature type="transmembrane region" description="Helical" evidence="7">
    <location>
        <begin position="81"/>
        <end position="104"/>
    </location>
</feature>
<feature type="transmembrane region" description="Helical" evidence="7">
    <location>
        <begin position="12"/>
        <end position="36"/>
    </location>
</feature>
<keyword evidence="6 7" id="KW-0472">Membrane</keyword>
<evidence type="ECO:0000313" key="9">
    <source>
        <dbReference type="Proteomes" id="UP000036958"/>
    </source>
</evidence>
<dbReference type="CDD" id="cd13127">
    <property type="entry name" value="MATE_tuaB_like"/>
    <property type="match status" value="1"/>
</dbReference>
<proteinExistence type="inferred from homology"/>
<evidence type="ECO:0000313" key="8">
    <source>
        <dbReference type="EMBL" id="KOH47100.1"/>
    </source>
</evidence>
<evidence type="ECO:0000256" key="6">
    <source>
        <dbReference type="ARBA" id="ARBA00023136"/>
    </source>
</evidence>
<dbReference type="InterPro" id="IPR023298">
    <property type="entry name" value="ATPase_P-typ_TM_dom_sf"/>
</dbReference>
<evidence type="ECO:0000256" key="5">
    <source>
        <dbReference type="ARBA" id="ARBA00022989"/>
    </source>
</evidence>
<evidence type="ECO:0008006" key="10">
    <source>
        <dbReference type="Google" id="ProtNLM"/>
    </source>
</evidence>
<dbReference type="GO" id="GO:0005886">
    <property type="term" value="C:plasma membrane"/>
    <property type="evidence" value="ECO:0007669"/>
    <property type="project" value="UniProtKB-SubCell"/>
</dbReference>
<feature type="transmembrane region" description="Helical" evidence="7">
    <location>
        <begin position="172"/>
        <end position="197"/>
    </location>
</feature>
<dbReference type="OrthoDB" id="9770347at2"/>
<evidence type="ECO:0000256" key="2">
    <source>
        <dbReference type="ARBA" id="ARBA00007430"/>
    </source>
</evidence>
<evidence type="ECO:0000256" key="4">
    <source>
        <dbReference type="ARBA" id="ARBA00022692"/>
    </source>
</evidence>
<gene>
    <name evidence="8" type="ORF">NC99_00660</name>
</gene>
<dbReference type="PANTHER" id="PTHR30250">
    <property type="entry name" value="PST FAMILY PREDICTED COLANIC ACID TRANSPORTER"/>
    <property type="match status" value="1"/>
</dbReference>
<comment type="caution">
    <text evidence="8">The sequence shown here is derived from an EMBL/GenBank/DDBJ whole genome shotgun (WGS) entry which is preliminary data.</text>
</comment>